<dbReference type="EMBL" id="ML119655">
    <property type="protein sequence ID" value="RPA85215.1"/>
    <property type="molecule type" value="Genomic_DNA"/>
</dbReference>
<dbReference type="SUPFAM" id="SSF48403">
    <property type="entry name" value="Ankyrin repeat"/>
    <property type="match status" value="1"/>
</dbReference>
<dbReference type="Gene3D" id="1.25.40.20">
    <property type="entry name" value="Ankyrin repeat-containing domain"/>
    <property type="match status" value="1"/>
</dbReference>
<accession>A0A3N4IGD9</accession>
<keyword evidence="3" id="KW-1185">Reference proteome</keyword>
<evidence type="ECO:0000313" key="3">
    <source>
        <dbReference type="Proteomes" id="UP000275078"/>
    </source>
</evidence>
<sequence>MRRSFLDIPDELHCRVSIHLSASDLSQLSQANRYVHSVYSPTIFRQACVELRHKLRVARAKTEIHSGYLRFCMWTREARGYLRHLNEFLIRFFRRWKFVIDFERMLDIAGSRDFYFLSAIARSMLVTQKSMRCSNEMGLSWEAPFDESFDLTDRLVYLCCVLKRAAKCKPLSATHNATDGLEQSWPLALKRRNCSRSEWKDTFMTMAIHSNSLEAVKAVWCDYHQKNITTLEDGLPFLLHSAIANLWATKETIVPIMNYIMDEWEVSPNYSIGSDLCSREFNQREELLETRPTLMEVLVRPFFHNQCECASIWGEKASDRWLWASPYTNTLYEDSTVPLGLIQLLIRRGASVTGQYNPFQWMMIASRTSDWDMDSRGPLSHIGPPGALKTLLDAGADPTILTVNHSTTLLHLPQNLWHDIDLFTLVASKSTETINFQAVFNSAAQEDERFTPLQVLLMRAVYLKVEGEWVIPFVRTLLDHGADPFLKDGPRGRSAIMIAVADLPRMKRVLEVLVPDQVEREKWMLESYWRENGCLLSKADVLCLLM</sequence>
<proteinExistence type="predicted"/>
<dbReference type="InterPro" id="IPR001995">
    <property type="entry name" value="Peptidase_A2_cat"/>
</dbReference>
<evidence type="ECO:0000313" key="2">
    <source>
        <dbReference type="EMBL" id="RPA85215.1"/>
    </source>
</evidence>
<organism evidence="2 3">
    <name type="scientific">Ascobolus immersus RN42</name>
    <dbReference type="NCBI Taxonomy" id="1160509"/>
    <lineage>
        <taxon>Eukaryota</taxon>
        <taxon>Fungi</taxon>
        <taxon>Dikarya</taxon>
        <taxon>Ascomycota</taxon>
        <taxon>Pezizomycotina</taxon>
        <taxon>Pezizomycetes</taxon>
        <taxon>Pezizales</taxon>
        <taxon>Ascobolaceae</taxon>
        <taxon>Ascobolus</taxon>
    </lineage>
</organism>
<gene>
    <name evidence="2" type="ORF">BJ508DRAFT_303242</name>
</gene>
<reference evidence="2 3" key="1">
    <citation type="journal article" date="2018" name="Nat. Ecol. Evol.">
        <title>Pezizomycetes genomes reveal the molecular basis of ectomycorrhizal truffle lifestyle.</title>
        <authorList>
            <person name="Murat C."/>
            <person name="Payen T."/>
            <person name="Noel B."/>
            <person name="Kuo A."/>
            <person name="Morin E."/>
            <person name="Chen J."/>
            <person name="Kohler A."/>
            <person name="Krizsan K."/>
            <person name="Balestrini R."/>
            <person name="Da Silva C."/>
            <person name="Montanini B."/>
            <person name="Hainaut M."/>
            <person name="Levati E."/>
            <person name="Barry K.W."/>
            <person name="Belfiori B."/>
            <person name="Cichocki N."/>
            <person name="Clum A."/>
            <person name="Dockter R.B."/>
            <person name="Fauchery L."/>
            <person name="Guy J."/>
            <person name="Iotti M."/>
            <person name="Le Tacon F."/>
            <person name="Lindquist E.A."/>
            <person name="Lipzen A."/>
            <person name="Malagnac F."/>
            <person name="Mello A."/>
            <person name="Molinier V."/>
            <person name="Miyauchi S."/>
            <person name="Poulain J."/>
            <person name="Riccioni C."/>
            <person name="Rubini A."/>
            <person name="Sitrit Y."/>
            <person name="Splivallo R."/>
            <person name="Traeger S."/>
            <person name="Wang M."/>
            <person name="Zifcakova L."/>
            <person name="Wipf D."/>
            <person name="Zambonelli A."/>
            <person name="Paolocci F."/>
            <person name="Nowrousian M."/>
            <person name="Ottonello S."/>
            <person name="Baldrian P."/>
            <person name="Spatafora J.W."/>
            <person name="Henrissat B."/>
            <person name="Nagy L.G."/>
            <person name="Aury J.M."/>
            <person name="Wincker P."/>
            <person name="Grigoriev I.V."/>
            <person name="Bonfante P."/>
            <person name="Martin F.M."/>
        </authorList>
    </citation>
    <scope>NUCLEOTIDE SEQUENCE [LARGE SCALE GENOMIC DNA]</scope>
    <source>
        <strain evidence="2 3">RN42</strain>
    </source>
</reference>
<dbReference type="InterPro" id="IPR036770">
    <property type="entry name" value="Ankyrin_rpt-contain_sf"/>
</dbReference>
<dbReference type="GO" id="GO:0006508">
    <property type="term" value="P:proteolysis"/>
    <property type="evidence" value="ECO:0007669"/>
    <property type="project" value="InterPro"/>
</dbReference>
<dbReference type="PROSITE" id="PS50175">
    <property type="entry name" value="ASP_PROT_RETROV"/>
    <property type="match status" value="1"/>
</dbReference>
<dbReference type="OrthoDB" id="539213at2759"/>
<feature type="domain" description="Peptidase A2" evidence="1">
    <location>
        <begin position="388"/>
        <end position="402"/>
    </location>
</feature>
<dbReference type="Proteomes" id="UP000275078">
    <property type="component" value="Unassembled WGS sequence"/>
</dbReference>
<protein>
    <recommendedName>
        <fullName evidence="1">Peptidase A2 domain-containing protein</fullName>
    </recommendedName>
</protein>
<evidence type="ECO:0000259" key="1">
    <source>
        <dbReference type="PROSITE" id="PS50175"/>
    </source>
</evidence>
<name>A0A3N4IGD9_ASCIM</name>
<dbReference type="AlphaFoldDB" id="A0A3N4IGD9"/>
<dbReference type="GO" id="GO:0004190">
    <property type="term" value="F:aspartic-type endopeptidase activity"/>
    <property type="evidence" value="ECO:0007669"/>
    <property type="project" value="InterPro"/>
</dbReference>